<dbReference type="Proteomes" id="UP000306402">
    <property type="component" value="Unassembled WGS sequence"/>
</dbReference>
<sequence>MDIFKIFDSIQQVDGDAAGRLAHTTRRMFMNRVSSKVAAAAVPTVFASIVNKAYAATPSVTDILNFALTLEYLEETFYFQANKIPGLIPGEYSLVFQQIEKHETQHVYFLQSALGAAAIKRPTFDFTYGGAFADIWHNFKTFIAVSAALEDTGVRAYKGQAGNLIGAPQILEYALQVHSVEARHASLVRRIIGHMNNDPMMKGWITQAKGFPEAVYWGATPESNVVHATIDATKLPEVMGKISQDAVTEAFDEPLTMEEVLKIAGPFIAKSM</sequence>
<accession>A0A5R9KSY8</accession>
<proteinExistence type="predicted"/>
<dbReference type="EMBL" id="VCEJ01000005">
    <property type="protein sequence ID" value="TLU99415.1"/>
    <property type="molecule type" value="Genomic_DNA"/>
</dbReference>
<evidence type="ECO:0000313" key="1">
    <source>
        <dbReference type="EMBL" id="TLU99415.1"/>
    </source>
</evidence>
<organism evidence="1 2">
    <name type="scientific">Dyadobacter luticola</name>
    <dbReference type="NCBI Taxonomy" id="1979387"/>
    <lineage>
        <taxon>Bacteria</taxon>
        <taxon>Pseudomonadati</taxon>
        <taxon>Bacteroidota</taxon>
        <taxon>Cytophagia</taxon>
        <taxon>Cytophagales</taxon>
        <taxon>Spirosomataceae</taxon>
        <taxon>Dyadobacter</taxon>
    </lineage>
</organism>
<dbReference type="RefSeq" id="WP_138367705.1">
    <property type="nucleotide sequence ID" value="NZ_VCEJ01000005.1"/>
</dbReference>
<evidence type="ECO:0000313" key="2">
    <source>
        <dbReference type="Proteomes" id="UP000306402"/>
    </source>
</evidence>
<dbReference type="Pfam" id="PF13668">
    <property type="entry name" value="Ferritin_2"/>
    <property type="match status" value="1"/>
</dbReference>
<name>A0A5R9KSY8_9BACT</name>
<dbReference type="SUPFAM" id="SSF47240">
    <property type="entry name" value="Ferritin-like"/>
    <property type="match status" value="1"/>
</dbReference>
<comment type="caution">
    <text evidence="1">The sequence shown here is derived from an EMBL/GenBank/DDBJ whole genome shotgun (WGS) entry which is preliminary data.</text>
</comment>
<protein>
    <submittedName>
        <fullName evidence="1">Ferritin-like domain-containing protein</fullName>
    </submittedName>
</protein>
<dbReference type="InterPro" id="IPR009078">
    <property type="entry name" value="Ferritin-like_SF"/>
</dbReference>
<gene>
    <name evidence="1" type="ORF">FEN17_22930</name>
</gene>
<dbReference type="OrthoDB" id="954262at2"/>
<keyword evidence="2" id="KW-1185">Reference proteome</keyword>
<dbReference type="AlphaFoldDB" id="A0A5R9KSY8"/>
<reference evidence="1 2" key="1">
    <citation type="submission" date="2019-05" db="EMBL/GenBank/DDBJ databases">
        <authorList>
            <person name="Qu J.-H."/>
        </authorList>
    </citation>
    <scope>NUCLEOTIDE SEQUENCE [LARGE SCALE GENOMIC DNA]</scope>
    <source>
        <strain evidence="1 2">T17</strain>
    </source>
</reference>